<dbReference type="FunFam" id="1.20.1250.20:FF:000232">
    <property type="entry name" value="Organic cation/carnitine transporter 7"/>
    <property type="match status" value="1"/>
</dbReference>
<evidence type="ECO:0000256" key="7">
    <source>
        <dbReference type="SAM" id="MobiDB-lite"/>
    </source>
</evidence>
<keyword evidence="6 8" id="KW-0472">Membrane</keyword>
<dbReference type="Gene3D" id="1.20.1250.20">
    <property type="entry name" value="MFS general substrate transporter like domains"/>
    <property type="match status" value="1"/>
</dbReference>
<organism evidence="10 11">
    <name type="scientific">Pieris brassicae</name>
    <name type="common">White butterfly</name>
    <name type="synonym">Large white butterfly</name>
    <dbReference type="NCBI Taxonomy" id="7116"/>
    <lineage>
        <taxon>Eukaryota</taxon>
        <taxon>Metazoa</taxon>
        <taxon>Ecdysozoa</taxon>
        <taxon>Arthropoda</taxon>
        <taxon>Hexapoda</taxon>
        <taxon>Insecta</taxon>
        <taxon>Pterygota</taxon>
        <taxon>Neoptera</taxon>
        <taxon>Endopterygota</taxon>
        <taxon>Lepidoptera</taxon>
        <taxon>Glossata</taxon>
        <taxon>Ditrysia</taxon>
        <taxon>Papilionoidea</taxon>
        <taxon>Pieridae</taxon>
        <taxon>Pierinae</taxon>
        <taxon>Pieris</taxon>
    </lineage>
</organism>
<dbReference type="Pfam" id="PF07690">
    <property type="entry name" value="MFS_1"/>
    <property type="match status" value="1"/>
</dbReference>
<feature type="transmembrane region" description="Helical" evidence="8">
    <location>
        <begin position="518"/>
        <end position="539"/>
    </location>
</feature>
<evidence type="ECO:0000256" key="1">
    <source>
        <dbReference type="ARBA" id="ARBA00004141"/>
    </source>
</evidence>
<feature type="region of interest" description="Disordered" evidence="7">
    <location>
        <begin position="73"/>
        <end position="102"/>
    </location>
</feature>
<evidence type="ECO:0000256" key="5">
    <source>
        <dbReference type="ARBA" id="ARBA00022989"/>
    </source>
</evidence>
<reference evidence="10" key="1">
    <citation type="submission" date="2022-05" db="EMBL/GenBank/DDBJ databases">
        <authorList>
            <person name="Okamura Y."/>
        </authorList>
    </citation>
    <scope>NUCLEOTIDE SEQUENCE</scope>
</reference>
<evidence type="ECO:0000256" key="2">
    <source>
        <dbReference type="ARBA" id="ARBA00008335"/>
    </source>
</evidence>
<proteinExistence type="inferred from homology"/>
<dbReference type="GO" id="GO:0016020">
    <property type="term" value="C:membrane"/>
    <property type="evidence" value="ECO:0007669"/>
    <property type="project" value="UniProtKB-SubCell"/>
</dbReference>
<evidence type="ECO:0000259" key="9">
    <source>
        <dbReference type="PROSITE" id="PS50850"/>
    </source>
</evidence>
<protein>
    <recommendedName>
        <fullName evidence="9">Major facilitator superfamily (MFS) profile domain-containing protein</fullName>
    </recommendedName>
</protein>
<dbReference type="PROSITE" id="PS50850">
    <property type="entry name" value="MFS"/>
    <property type="match status" value="1"/>
</dbReference>
<evidence type="ECO:0000256" key="4">
    <source>
        <dbReference type="ARBA" id="ARBA00022692"/>
    </source>
</evidence>
<feature type="transmembrane region" description="Helical" evidence="8">
    <location>
        <begin position="190"/>
        <end position="207"/>
    </location>
</feature>
<dbReference type="PANTHER" id="PTHR23511">
    <property type="entry name" value="SYNAPTIC VESICLE GLYCOPROTEIN 2"/>
    <property type="match status" value="1"/>
</dbReference>
<feature type="domain" description="Major facilitator superfamily (MFS) profile" evidence="9">
    <location>
        <begin position="122"/>
        <end position="604"/>
    </location>
</feature>
<feature type="transmembrane region" description="Helical" evidence="8">
    <location>
        <begin position="248"/>
        <end position="271"/>
    </location>
</feature>
<feature type="transmembrane region" description="Helical" evidence="8">
    <location>
        <begin position="161"/>
        <end position="178"/>
    </location>
</feature>
<dbReference type="GO" id="GO:0022857">
    <property type="term" value="F:transmembrane transporter activity"/>
    <property type="evidence" value="ECO:0007669"/>
    <property type="project" value="InterPro"/>
</dbReference>
<evidence type="ECO:0000313" key="10">
    <source>
        <dbReference type="EMBL" id="CAH4022301.1"/>
    </source>
</evidence>
<dbReference type="InterPro" id="IPR036259">
    <property type="entry name" value="MFS_trans_sf"/>
</dbReference>
<feature type="transmembrane region" description="Helical" evidence="8">
    <location>
        <begin position="492"/>
        <end position="512"/>
    </location>
</feature>
<accession>A0A9P0X8W7</accession>
<keyword evidence="4 8" id="KW-0812">Transmembrane</keyword>
<comment type="subcellular location">
    <subcellularLocation>
        <location evidence="1">Membrane</location>
        <topology evidence="1">Multi-pass membrane protein</topology>
    </subcellularLocation>
</comment>
<keyword evidence="11" id="KW-1185">Reference proteome</keyword>
<dbReference type="PROSITE" id="PS00217">
    <property type="entry name" value="SUGAR_TRANSPORT_2"/>
    <property type="match status" value="1"/>
</dbReference>
<dbReference type="PROSITE" id="PS00216">
    <property type="entry name" value="SUGAR_TRANSPORT_1"/>
    <property type="match status" value="1"/>
</dbReference>
<dbReference type="EMBL" id="CALOZG010000004">
    <property type="protein sequence ID" value="CAH4022301.1"/>
    <property type="molecule type" value="Genomic_DNA"/>
</dbReference>
<dbReference type="InterPro" id="IPR005828">
    <property type="entry name" value="MFS_sugar_transport-like"/>
</dbReference>
<gene>
    <name evidence="10" type="ORF">PIBRA_LOCUS3955</name>
</gene>
<feature type="compositionally biased region" description="Basic and acidic residues" evidence="7">
    <location>
        <begin position="93"/>
        <end position="102"/>
    </location>
</feature>
<evidence type="ECO:0000256" key="3">
    <source>
        <dbReference type="ARBA" id="ARBA00022448"/>
    </source>
</evidence>
<dbReference type="Proteomes" id="UP001152562">
    <property type="component" value="Unassembled WGS sequence"/>
</dbReference>
<keyword evidence="3" id="KW-0813">Transport</keyword>
<evidence type="ECO:0000256" key="6">
    <source>
        <dbReference type="ARBA" id="ARBA00023136"/>
    </source>
</evidence>
<keyword evidence="5 8" id="KW-1133">Transmembrane helix</keyword>
<feature type="transmembrane region" description="Helical" evidence="8">
    <location>
        <begin position="467"/>
        <end position="485"/>
    </location>
</feature>
<feature type="transmembrane region" description="Helical" evidence="8">
    <location>
        <begin position="551"/>
        <end position="574"/>
    </location>
</feature>
<name>A0A9P0X8W7_PIEBR</name>
<comment type="similarity">
    <text evidence="2">Belongs to the major facilitator superfamily.</text>
</comment>
<feature type="transmembrane region" description="Helical" evidence="8">
    <location>
        <begin position="213"/>
        <end position="236"/>
    </location>
</feature>
<sequence>MPLCWRNTQTPSAKKGLIRPTDEPGAVGIELRASDRVVDRKPQTYIVARTHRMVETDPGPKKPHNCDVKIDHQLNGPGSKTTELGISPLKSPTKFDPEKGGHTEKADFEKAIELAHYGRFHYLLLAVCGLVSTSEEMDVISMSFILPSAQCDLELTTQTKGWLNSIIFIGMMVGAYAWGSVADTLGRKRVLIAISIINALAIVASSFSQNYELFMLFRFMNGAALGGSGPVIWSYFAEFQPKKKRGAMLSFMAAFWTLGNLFVAGLAWVIIPSEIGVQSGAFIYNSWRIFLLVMSLPSFIVAALLFLLPESPKFLISTGRHEDALEVFRGIYMMNTGRSKEEYPVKQLLVEEPMHPKQEKQIEAKEPKSKLRRMLSDIVEHSKQLFVPPILKFTTISITINFTFHIGYYGLMMWFPEMFNRFDEWSRTHDNAEADICQVTSYVTQYGTHSAEARCDSHINSDVFMESLITVAAAIPSNIFAVLGMDRLGRKFFLVFATFSAGTCSAAMYFVYNKTNNLIVSAIFSSVISCGNASLDCLITEVFPTNLRATGVAVSMVAARLGGIIGNVVIATLLDTYCPAPTFIVAVLLASGGLMCLFLPNTTRQALQ</sequence>
<dbReference type="AlphaFoldDB" id="A0A9P0X8W7"/>
<feature type="transmembrane region" description="Helical" evidence="8">
    <location>
        <begin position="390"/>
        <end position="411"/>
    </location>
</feature>
<dbReference type="InterPro" id="IPR020846">
    <property type="entry name" value="MFS_dom"/>
</dbReference>
<evidence type="ECO:0000256" key="8">
    <source>
        <dbReference type="SAM" id="Phobius"/>
    </source>
</evidence>
<evidence type="ECO:0000313" key="11">
    <source>
        <dbReference type="Proteomes" id="UP001152562"/>
    </source>
</evidence>
<dbReference type="InterPro" id="IPR011701">
    <property type="entry name" value="MFS"/>
</dbReference>
<comment type="caution">
    <text evidence="10">The sequence shown here is derived from an EMBL/GenBank/DDBJ whole genome shotgun (WGS) entry which is preliminary data.</text>
</comment>
<dbReference type="Pfam" id="PF00083">
    <property type="entry name" value="Sugar_tr"/>
    <property type="match status" value="1"/>
</dbReference>
<dbReference type="PANTHER" id="PTHR23511:SF34">
    <property type="entry name" value="SYNAPTIC VESICLE GLYCOPROTEIN 2"/>
    <property type="match status" value="1"/>
</dbReference>
<dbReference type="InterPro" id="IPR005829">
    <property type="entry name" value="Sugar_transporter_CS"/>
</dbReference>
<feature type="transmembrane region" description="Helical" evidence="8">
    <location>
        <begin position="287"/>
        <end position="308"/>
    </location>
</feature>
<dbReference type="SUPFAM" id="SSF103473">
    <property type="entry name" value="MFS general substrate transporter"/>
    <property type="match status" value="1"/>
</dbReference>
<feature type="transmembrane region" description="Helical" evidence="8">
    <location>
        <begin position="580"/>
        <end position="599"/>
    </location>
</feature>